<dbReference type="AlphaFoldDB" id="A0A1J4KYH5"/>
<keyword evidence="2" id="KW-1185">Reference proteome</keyword>
<proteinExistence type="predicted"/>
<evidence type="ECO:0000313" key="1">
    <source>
        <dbReference type="EMBL" id="OHT14758.1"/>
    </source>
</evidence>
<dbReference type="EMBL" id="MLAK01000325">
    <property type="protein sequence ID" value="OHT14758.1"/>
    <property type="molecule type" value="Genomic_DNA"/>
</dbReference>
<reference evidence="1" key="1">
    <citation type="submission" date="2016-10" db="EMBL/GenBank/DDBJ databases">
        <authorList>
            <person name="Benchimol M."/>
            <person name="Almeida L.G."/>
            <person name="Vasconcelos A.T."/>
            <person name="Perreira-Neves A."/>
            <person name="Rosa I.A."/>
            <person name="Tasca T."/>
            <person name="Bogo M.R."/>
            <person name="de Souza W."/>
        </authorList>
    </citation>
    <scope>NUCLEOTIDE SEQUENCE [LARGE SCALE GENOMIC DNA]</scope>
    <source>
        <strain evidence="1">K</strain>
    </source>
</reference>
<sequence length="309" mass="36354">MQYVLNLLESVDTSSYHRIFIFFNSYLATNNKDVLSNFKLFYAFFCKILDDQQTIESCLLTKRLISDIYENNNIIGSTSKYYIIKFFYKFLIKSKSIQNDDAFTMNFINDKDLISTMIFLFQSVSDSDFFDSKFLFLFLKILTHTKNKNILNLIENTQQDVINRIVKLVIEENNTKIIEVLILGILDSNEEIISFIVSIMNSVITQNENLIVNFIPYTSFIRCQNAFKYSLNKFNFILEKINNFQSNEILNLTETHSSLAKKIYKNENMMNIDDFDLSNIEFAIQQLPKKMQQIARRQSVPPQKRRLSV</sequence>
<gene>
    <name evidence="1" type="ORF">TRFO_03033</name>
</gene>
<dbReference type="GeneID" id="94825760"/>
<accession>A0A1J4KYH5</accession>
<protein>
    <submittedName>
        <fullName evidence="1">Uncharacterized protein</fullName>
    </submittedName>
</protein>
<dbReference type="RefSeq" id="XP_068367894.1">
    <property type="nucleotide sequence ID" value="XM_068491056.1"/>
</dbReference>
<dbReference type="VEuPathDB" id="TrichDB:TRFO_03033"/>
<comment type="caution">
    <text evidence="1">The sequence shown here is derived from an EMBL/GenBank/DDBJ whole genome shotgun (WGS) entry which is preliminary data.</text>
</comment>
<organism evidence="1 2">
    <name type="scientific">Tritrichomonas foetus</name>
    <dbReference type="NCBI Taxonomy" id="1144522"/>
    <lineage>
        <taxon>Eukaryota</taxon>
        <taxon>Metamonada</taxon>
        <taxon>Parabasalia</taxon>
        <taxon>Tritrichomonadida</taxon>
        <taxon>Tritrichomonadidae</taxon>
        <taxon>Tritrichomonas</taxon>
    </lineage>
</organism>
<name>A0A1J4KYH5_9EUKA</name>
<dbReference type="Proteomes" id="UP000179807">
    <property type="component" value="Unassembled WGS sequence"/>
</dbReference>
<evidence type="ECO:0000313" key="2">
    <source>
        <dbReference type="Proteomes" id="UP000179807"/>
    </source>
</evidence>